<sequence length="345" mass="37984">MAKMRAIVFTGPEKLEIRELDVPKPGPGEALIRVKACNICTTEQGQYLGKRPLNYPYIGGHEFGGIVEELGPDTGEDIAVGDHVACGYTFCGQCWYCRRGIYTNCPTLYKTDIRYDGYYGMFGLADYLVMPVKTIYSFSKSIPFADIGFEEPLGTVIHGQKRLGIQPGDTVAVFGAGTMGMLNMMMARNHGAKTVIIDIKQERLEKAKGMGCDFVINSKEEDIEDSINSLTESRGVDHVIVAVGNTIANNQALKIVRHKGNVLFFAAGYPKPEITVDPNNIHYTEVALIGTYGGDPDDFRAACELINSKKIDVKALLDEKYTVEEAEQAFKRATSGSAYRVTIEF</sequence>
<dbReference type="SUPFAM" id="SSF51735">
    <property type="entry name" value="NAD(P)-binding Rossmann-fold domains"/>
    <property type="match status" value="1"/>
</dbReference>
<proteinExistence type="predicted"/>
<gene>
    <name evidence="4" type="ordered locus">TEPIRE1_2739</name>
</gene>
<accession>L0S705</accession>
<dbReference type="InterPro" id="IPR036291">
    <property type="entry name" value="NAD(P)-bd_dom_sf"/>
</dbReference>
<keyword evidence="1 4" id="KW-0560">Oxidoreductase</keyword>
<evidence type="ECO:0000313" key="5">
    <source>
        <dbReference type="Proteomes" id="UP000010802"/>
    </source>
</evidence>
<evidence type="ECO:0000259" key="3">
    <source>
        <dbReference type="Pfam" id="PF08240"/>
    </source>
</evidence>
<keyword evidence="5" id="KW-1185">Reference proteome</keyword>
<reference evidence="5" key="1">
    <citation type="journal article" date="2013" name="Genome Announc.">
        <title>First genome sequence of a syntrophic acetate-oxidizing bacterium, Tepidanaerobacter acetatoxydans strain Re1.</title>
        <authorList>
            <person name="Manzoor S."/>
            <person name="Bongcam-Rudloff E."/>
            <person name="Schnurer A."/>
            <person name="Muller B."/>
        </authorList>
    </citation>
    <scope>NUCLEOTIDE SEQUENCE [LARGE SCALE GENOMIC DNA]</scope>
    <source>
        <strain evidence="5">Re1</strain>
    </source>
</reference>
<dbReference type="Proteomes" id="UP000010802">
    <property type="component" value="Chromosome"/>
</dbReference>
<dbReference type="HOGENOM" id="CLU_026673_11_0_9"/>
<dbReference type="InterPro" id="IPR050129">
    <property type="entry name" value="Zn_alcohol_dh"/>
</dbReference>
<dbReference type="EMBL" id="HF563609">
    <property type="protein sequence ID" value="CCP27613.1"/>
    <property type="molecule type" value="Genomic_DNA"/>
</dbReference>
<dbReference type="Pfam" id="PF00107">
    <property type="entry name" value="ADH_zinc_N"/>
    <property type="match status" value="1"/>
</dbReference>
<dbReference type="OrthoDB" id="9769198at2"/>
<dbReference type="PANTHER" id="PTHR43401">
    <property type="entry name" value="L-THREONINE 3-DEHYDROGENASE"/>
    <property type="match status" value="1"/>
</dbReference>
<protein>
    <submittedName>
        <fullName evidence="4">L-iditol 2-dehydrogenase</fullName>
        <ecNumber evidence="4">1.1.1.14</ecNumber>
    </submittedName>
</protein>
<dbReference type="InterPro" id="IPR013149">
    <property type="entry name" value="ADH-like_C"/>
</dbReference>
<dbReference type="Pfam" id="PF08240">
    <property type="entry name" value="ADH_N"/>
    <property type="match status" value="1"/>
</dbReference>
<evidence type="ECO:0000259" key="2">
    <source>
        <dbReference type="Pfam" id="PF00107"/>
    </source>
</evidence>
<dbReference type="KEGG" id="tep:TepRe1_2541"/>
<accession>F4LUJ5</accession>
<dbReference type="EC" id="1.1.1.14" evidence="4"/>
<evidence type="ECO:0000256" key="1">
    <source>
        <dbReference type="ARBA" id="ARBA00023002"/>
    </source>
</evidence>
<organism evidence="4 5">
    <name type="scientific">Tepidanaerobacter acetatoxydans (strain DSM 21804 / JCM 16047 / Re1)</name>
    <dbReference type="NCBI Taxonomy" id="1209989"/>
    <lineage>
        <taxon>Bacteria</taxon>
        <taxon>Bacillati</taxon>
        <taxon>Bacillota</taxon>
        <taxon>Clostridia</taxon>
        <taxon>Thermosediminibacterales</taxon>
        <taxon>Tepidanaerobacteraceae</taxon>
        <taxon>Tepidanaerobacter</taxon>
    </lineage>
</organism>
<dbReference type="STRING" id="1209989.TepRe1_2541"/>
<dbReference type="AlphaFoldDB" id="F4LUJ5"/>
<dbReference type="SUPFAM" id="SSF50129">
    <property type="entry name" value="GroES-like"/>
    <property type="match status" value="1"/>
</dbReference>
<dbReference type="InterPro" id="IPR013154">
    <property type="entry name" value="ADH-like_N"/>
</dbReference>
<dbReference type="PANTHER" id="PTHR43401:SF2">
    <property type="entry name" value="L-THREONINE 3-DEHYDROGENASE"/>
    <property type="match status" value="1"/>
</dbReference>
<feature type="domain" description="Alcohol dehydrogenase-like N-terminal" evidence="3">
    <location>
        <begin position="26"/>
        <end position="136"/>
    </location>
</feature>
<dbReference type="PATRIC" id="fig|1209989.3.peg.3137"/>
<dbReference type="KEGG" id="tae:TepiRe1_2739"/>
<evidence type="ECO:0000313" key="4">
    <source>
        <dbReference type="EMBL" id="CCP27613.1"/>
    </source>
</evidence>
<dbReference type="Gene3D" id="3.90.180.10">
    <property type="entry name" value="Medium-chain alcohol dehydrogenases, catalytic domain"/>
    <property type="match status" value="1"/>
</dbReference>
<dbReference type="Gene3D" id="3.40.50.720">
    <property type="entry name" value="NAD(P)-binding Rossmann-like Domain"/>
    <property type="match status" value="1"/>
</dbReference>
<name>F4LUJ5_TEPAE</name>
<dbReference type="RefSeq" id="WP_013779559.1">
    <property type="nucleotide sequence ID" value="NC_015519.1"/>
</dbReference>
<feature type="domain" description="Alcohol dehydrogenase-like C-terminal" evidence="2">
    <location>
        <begin position="179"/>
        <end position="307"/>
    </location>
</feature>
<dbReference type="eggNOG" id="COG1063">
    <property type="taxonomic scope" value="Bacteria"/>
</dbReference>
<dbReference type="GO" id="GO:0003939">
    <property type="term" value="F:L-iditol 2-dehydrogenase (NAD+) activity"/>
    <property type="evidence" value="ECO:0007669"/>
    <property type="project" value="UniProtKB-EC"/>
</dbReference>
<dbReference type="InterPro" id="IPR011032">
    <property type="entry name" value="GroES-like_sf"/>
</dbReference>